<dbReference type="OrthoDB" id="642895at2759"/>
<feature type="region of interest" description="Disordered" evidence="1">
    <location>
        <begin position="303"/>
        <end position="335"/>
    </location>
</feature>
<feature type="region of interest" description="Disordered" evidence="1">
    <location>
        <begin position="987"/>
        <end position="1017"/>
    </location>
</feature>
<sequence length="1017" mass="112776">MLSRETCASSMSLVSRRSGMRGGGRPSVATMELLEAINHAEERVTAAWTRIGLAEVDRQNKWNGFVEGRLRPFLDDYVRMQESEEVAIAAGNDRLFREMFFASLRLKELPRSKELAQLVEAVLSQRTMNGTVGEEQAETHHGAFPKANGWDNSGEPIADGEARECDSSVTLPSFVSVVAAPSVKREEGFCSRSASLPSRVRDDVPYVHHDHGSRSPSIPTPDGVAAQDAAWVAFRQLTRSMTHQQLHRNLESEVERMNALADTRLQQLCLLYKQRALLRLSPQEQALMRGKYAEKLLSGELHQQSRKGLQPTAAVSTTGCGSSSSNTREGGIVAQSLPRARTTTCRSCHSVTKDELDLLSDFLPERLRVEHEGPRLCGHSNDEAPGAESQEEFPGRETIFEVDLGDVTRFGRRQDLSLARIDAETQEIYEEIVAQNEHMAAQAEKELQCVEEVWQLFEDGVGGVAGGMQSTREAATEGSDGVVRSVPSRQEFHFRLMQMRREYENQEGAVDETFKHLTGPAYGIIGNNNNNNNNGGGGGGGGGEGEEGRHSGNSSTHNNNSNGATFPVQRTTPIARPPEYSNCLVNISEGNRMSAAATAGNAAGGITNQLPAPLVKLFTTRSYAPILAYIVTVREELQRRLLQGHIQCAQDVTSELTELYRCYFEKTRDTAYYVAPDYSQWLQENTDVVAAAAADKRNWPHPRRDDEASGGKGLWQQFLAEFTPRDCNDILCERIAEVRHVVSRASAEANLLRRRLQILDEAEPLLRRRSEILAQQCAIQEGSRDRLLSKKINMAKQLLFEENARRHFARELPKIYEQLEELLRQWNETVEADEGHSHSNSTLVARRLVLHGTDIAEIVRQFRDDAHARGRCGCSPPPTRRDGTGFLTPQRTPCVAHSITHHKAHSHHMHVEKQHEQKHAAASLSPPPRSIVMSSSAQLTPVRTKVHAAKKSIHPASSVSPVPVKRTALVARRRGVRSVPSVNEFLRRQPRVAPATCSSSRSKPTSASSRANTPMKK</sequence>
<dbReference type="Proteomes" id="UP000031737">
    <property type="component" value="Unassembled WGS sequence"/>
</dbReference>
<feature type="compositionally biased region" description="Low complexity" evidence="1">
    <location>
        <begin position="551"/>
        <end position="563"/>
    </location>
</feature>
<protein>
    <submittedName>
        <fullName evidence="2">Uncharacterized protein</fullName>
    </submittedName>
</protein>
<accession>A0A061IXS4</accession>
<keyword evidence="3" id="KW-1185">Reference proteome</keyword>
<proteinExistence type="predicted"/>
<dbReference type="AlphaFoldDB" id="A0A061IXS4"/>
<dbReference type="EMBL" id="AUPL01004363">
    <property type="protein sequence ID" value="ESL07943.1"/>
    <property type="molecule type" value="Genomic_DNA"/>
</dbReference>
<reference evidence="2 3" key="1">
    <citation type="submission" date="2013-07" db="EMBL/GenBank/DDBJ databases">
        <authorList>
            <person name="Stoco P.H."/>
            <person name="Wagner G."/>
            <person name="Gerber A."/>
            <person name="Zaha A."/>
            <person name="Thompson C."/>
            <person name="Bartholomeu D.C."/>
            <person name="Luckemeyer D.D."/>
            <person name="Bahia D."/>
            <person name="Loreto E."/>
            <person name="Prestes E.B."/>
            <person name="Lima F.M."/>
            <person name="Rodrigues-Luiz G."/>
            <person name="Vallejo G.A."/>
            <person name="Filho J.F."/>
            <person name="Monteiro K.M."/>
            <person name="Tyler K.M."/>
            <person name="de Almeida L.G."/>
            <person name="Ortiz M.F."/>
            <person name="Siervo M.A."/>
            <person name="de Moraes M.H."/>
            <person name="Cunha O.L."/>
            <person name="Mendonca-Neto R."/>
            <person name="Silva R."/>
            <person name="Teixeira S.M."/>
            <person name="Murta S.M."/>
            <person name="Sincero T.C."/>
            <person name="Mendes T.A."/>
            <person name="Urmenyi T.P."/>
            <person name="Silva V.G."/>
            <person name="da Rocha W.D."/>
            <person name="Andersson B."/>
            <person name="Romanha A.J."/>
            <person name="Steindel M."/>
            <person name="de Vasconcelos A.T."/>
            <person name="Grisard E.C."/>
        </authorList>
    </citation>
    <scope>NUCLEOTIDE SEQUENCE [LARGE SCALE GENOMIC DNA]</scope>
    <source>
        <strain evidence="2 3">SC58</strain>
    </source>
</reference>
<organism evidence="2 3">
    <name type="scientific">Trypanosoma rangeli SC58</name>
    <dbReference type="NCBI Taxonomy" id="429131"/>
    <lineage>
        <taxon>Eukaryota</taxon>
        <taxon>Discoba</taxon>
        <taxon>Euglenozoa</taxon>
        <taxon>Kinetoplastea</taxon>
        <taxon>Metakinetoplastina</taxon>
        <taxon>Trypanosomatida</taxon>
        <taxon>Trypanosomatidae</taxon>
        <taxon>Trypanosoma</taxon>
        <taxon>Herpetosoma</taxon>
    </lineage>
</organism>
<evidence type="ECO:0000313" key="3">
    <source>
        <dbReference type="Proteomes" id="UP000031737"/>
    </source>
</evidence>
<feature type="compositionally biased region" description="Low complexity" evidence="1">
    <location>
        <begin position="316"/>
        <end position="325"/>
    </location>
</feature>
<evidence type="ECO:0000256" key="1">
    <source>
        <dbReference type="SAM" id="MobiDB-lite"/>
    </source>
</evidence>
<gene>
    <name evidence="2" type="ORF">TRSC58_04363</name>
</gene>
<feature type="region of interest" description="Disordered" evidence="1">
    <location>
        <begin position="374"/>
        <end position="394"/>
    </location>
</feature>
<comment type="caution">
    <text evidence="2">The sequence shown here is derived from an EMBL/GenBank/DDBJ whole genome shotgun (WGS) entry which is preliminary data.</text>
</comment>
<feature type="compositionally biased region" description="Low complexity" evidence="1">
    <location>
        <begin position="998"/>
        <end position="1009"/>
    </location>
</feature>
<feature type="region of interest" description="Disordered" evidence="1">
    <location>
        <begin position="527"/>
        <end position="577"/>
    </location>
</feature>
<dbReference type="VEuPathDB" id="TriTrypDB:TRSC58_04363"/>
<evidence type="ECO:0000313" key="2">
    <source>
        <dbReference type="EMBL" id="ESL07943.1"/>
    </source>
</evidence>
<feature type="compositionally biased region" description="Gly residues" evidence="1">
    <location>
        <begin position="534"/>
        <end position="543"/>
    </location>
</feature>
<feature type="region of interest" description="Disordered" evidence="1">
    <location>
        <begin position="1"/>
        <end position="25"/>
    </location>
</feature>
<name>A0A061IXS4_TRYRA</name>